<dbReference type="AlphaFoldDB" id="A0A418WZ39"/>
<name>A0A418WZ39_9BURK</name>
<dbReference type="Pfam" id="PF07906">
    <property type="entry name" value="Toxin_15"/>
    <property type="match status" value="1"/>
</dbReference>
<reference evidence="3 4" key="1">
    <citation type="submission" date="2018-09" db="EMBL/GenBank/DDBJ databases">
        <authorList>
            <person name="Zhu H."/>
        </authorList>
    </citation>
    <scope>NUCLEOTIDE SEQUENCE [LARGE SCALE GENOMIC DNA]</scope>
    <source>
        <strain evidence="3 4">K2R10-39</strain>
    </source>
</reference>
<feature type="region of interest" description="Disordered" evidence="1">
    <location>
        <begin position="46"/>
        <end position="76"/>
    </location>
</feature>
<gene>
    <name evidence="3" type="ORF">D3870_05225</name>
</gene>
<dbReference type="InterPro" id="IPR012927">
    <property type="entry name" value="Toxin_15_N"/>
</dbReference>
<proteinExistence type="predicted"/>
<feature type="domain" description="ShET2 enterotoxin N-terminal" evidence="2">
    <location>
        <begin position="215"/>
        <end position="474"/>
    </location>
</feature>
<dbReference type="Proteomes" id="UP000285190">
    <property type="component" value="Unassembled WGS sequence"/>
</dbReference>
<evidence type="ECO:0000256" key="1">
    <source>
        <dbReference type="SAM" id="MobiDB-lite"/>
    </source>
</evidence>
<dbReference type="SUPFAM" id="SSF48403">
    <property type="entry name" value="Ankyrin repeat"/>
    <property type="match status" value="1"/>
</dbReference>
<dbReference type="InterPro" id="IPR036770">
    <property type="entry name" value="Ankyrin_rpt-contain_sf"/>
</dbReference>
<evidence type="ECO:0000313" key="4">
    <source>
        <dbReference type="Proteomes" id="UP000285190"/>
    </source>
</evidence>
<sequence>MVRHGTKGNAGTTQYSQGCRTSVRVSCCHEEMYMFGCCFPGSRSNRHSTSSTEETQPLLRPGTAFGAGDRGSSPDTLEHAIQRNDVVLVKALLANGADVSGVWDRVKHLLARPEFKAIQDALTYDRRLKILYPEGASQQHSALDNALHGGRLEQAKAIMEREISTAGGIDRLWARAAASGQRDILRALLLLGYAERSCTYRRFEKTSIDDAGIRTVMKEIPYISPRFGGRINLNGKARFRGTDEEIDCSPIAMQYMKDAKPVGDKGRVKPDYTHLASKDAIEAGITPDIRIEHERLKAHATDTHLIPNGQFGAFLVGQFQKMELLGEEGRQMLMESPNHSMSLELAIKKKDGVTSYVVRFFDPNDSVRHVRAASSSARTFEFHDVGAYVAESRLMKGYYPHEEKLSMLYVRPRDGIPANAPHIANRTLTSCVPDAAIGPWAMHCLLENGFAGNILQLEETFVRMSEEEQVALLSSMDEDGTPGLFSASKGGHADAIRAFGRLLSHVPESRRASLVAAIQENGISGLAVALFMGHANVIHAYGELLSLIPDDKKVELVMATVGGMPALHAAMAEGHGDAIAEYGPLLSEVRRIAPGKLMDILEAKESDGISAFGAVMEKENPNVEVACRYLQLVKDCCGALEPDERTRLRTLVESSCFVETDGVRRPSERFARMREESPAFARLFDEVLNKLSVQ</sequence>
<keyword evidence="4" id="KW-1185">Reference proteome</keyword>
<accession>A0A418WZ39</accession>
<comment type="caution">
    <text evidence="3">The sequence shown here is derived from an EMBL/GenBank/DDBJ whole genome shotgun (WGS) entry which is preliminary data.</text>
</comment>
<evidence type="ECO:0000313" key="3">
    <source>
        <dbReference type="EMBL" id="RJG05499.1"/>
    </source>
</evidence>
<protein>
    <submittedName>
        <fullName evidence="3">ShET2/EspL2 family type III secretion system effector toxin</fullName>
    </submittedName>
</protein>
<dbReference type="EMBL" id="QYUN01000002">
    <property type="protein sequence ID" value="RJG05499.1"/>
    <property type="molecule type" value="Genomic_DNA"/>
</dbReference>
<evidence type="ECO:0000259" key="2">
    <source>
        <dbReference type="Pfam" id="PF07906"/>
    </source>
</evidence>
<organism evidence="3 4">
    <name type="scientific">Noviherbaspirillum cavernae</name>
    <dbReference type="NCBI Taxonomy" id="2320862"/>
    <lineage>
        <taxon>Bacteria</taxon>
        <taxon>Pseudomonadati</taxon>
        <taxon>Pseudomonadota</taxon>
        <taxon>Betaproteobacteria</taxon>
        <taxon>Burkholderiales</taxon>
        <taxon>Oxalobacteraceae</taxon>
        <taxon>Noviherbaspirillum</taxon>
    </lineage>
</organism>